<feature type="transmembrane region" description="Helical" evidence="10">
    <location>
        <begin position="27"/>
        <end position="48"/>
    </location>
</feature>
<feature type="transmembrane region" description="Helical" evidence="10">
    <location>
        <begin position="102"/>
        <end position="126"/>
    </location>
</feature>
<dbReference type="InterPro" id="IPR055348">
    <property type="entry name" value="DctQ"/>
</dbReference>
<keyword evidence="2" id="KW-0813">Transport</keyword>
<dbReference type="PANTHER" id="PTHR35011">
    <property type="entry name" value="2,3-DIKETO-L-GULONATE TRAP TRANSPORTER SMALL PERMEASE PROTEIN YIAM"/>
    <property type="match status" value="1"/>
</dbReference>
<evidence type="ECO:0000256" key="8">
    <source>
        <dbReference type="ARBA" id="ARBA00038436"/>
    </source>
</evidence>
<dbReference type="PANTHER" id="PTHR35011:SF2">
    <property type="entry name" value="2,3-DIKETO-L-GULONATE TRAP TRANSPORTER SMALL PERMEASE PROTEIN YIAM"/>
    <property type="match status" value="1"/>
</dbReference>
<comment type="subcellular location">
    <subcellularLocation>
        <location evidence="1">Cell inner membrane</location>
        <topology evidence="1">Multi-pass membrane protein</topology>
    </subcellularLocation>
</comment>
<evidence type="ECO:0000256" key="6">
    <source>
        <dbReference type="ARBA" id="ARBA00022989"/>
    </source>
</evidence>
<evidence type="ECO:0000256" key="3">
    <source>
        <dbReference type="ARBA" id="ARBA00022475"/>
    </source>
</evidence>
<evidence type="ECO:0000256" key="10">
    <source>
        <dbReference type="SAM" id="Phobius"/>
    </source>
</evidence>
<keyword evidence="13" id="KW-1185">Reference proteome</keyword>
<evidence type="ECO:0000256" key="7">
    <source>
        <dbReference type="ARBA" id="ARBA00023136"/>
    </source>
</evidence>
<feature type="compositionally biased region" description="Pro residues" evidence="9">
    <location>
        <begin position="211"/>
        <end position="227"/>
    </location>
</feature>
<dbReference type="Proteomes" id="UP000216339">
    <property type="component" value="Unassembled WGS sequence"/>
</dbReference>
<evidence type="ECO:0000256" key="9">
    <source>
        <dbReference type="SAM" id="MobiDB-lite"/>
    </source>
</evidence>
<dbReference type="GO" id="GO:0022857">
    <property type="term" value="F:transmembrane transporter activity"/>
    <property type="evidence" value="ECO:0007669"/>
    <property type="project" value="TreeGrafter"/>
</dbReference>
<evidence type="ECO:0000256" key="2">
    <source>
        <dbReference type="ARBA" id="ARBA00022448"/>
    </source>
</evidence>
<sequence>MRSDPTVLPPASRDHPLYRVKSAVDWALGWFLVILMGVAVVNVLWQVFTRFVLSDPSAFTDELARYLLVWVGLFGAAYASGKRAHLAIDLLRTRLTGRAVHWHGIFVGAVVGLFALGVMVVGGVRLVSLSFLLGQTSAALGLPLGVVYLALPASGALIVFYFTVFIVERVRRLRGLPPTLPVLLETTAEAYVETADTARVSPDEPDLTHPGGPPPPAPADGGPSPPR</sequence>
<reference evidence="12 13" key="1">
    <citation type="submission" date="2016-11" db="EMBL/GenBank/DDBJ databases">
        <title>Study of marine rhodopsin-containing bacteria.</title>
        <authorList>
            <person name="Yoshizawa S."/>
            <person name="Kumagai Y."/>
            <person name="Kogure K."/>
        </authorList>
    </citation>
    <scope>NUCLEOTIDE SEQUENCE [LARGE SCALE GENOMIC DNA]</scope>
    <source>
        <strain evidence="12 13">SAORIC-28</strain>
    </source>
</reference>
<proteinExistence type="inferred from homology"/>
<dbReference type="GO" id="GO:0005886">
    <property type="term" value="C:plasma membrane"/>
    <property type="evidence" value="ECO:0007669"/>
    <property type="project" value="UniProtKB-SubCell"/>
</dbReference>
<dbReference type="GO" id="GO:0015740">
    <property type="term" value="P:C4-dicarboxylate transport"/>
    <property type="evidence" value="ECO:0007669"/>
    <property type="project" value="TreeGrafter"/>
</dbReference>
<dbReference type="EMBL" id="MQWD01000001">
    <property type="protein sequence ID" value="PAP75387.1"/>
    <property type="molecule type" value="Genomic_DNA"/>
</dbReference>
<dbReference type="AlphaFoldDB" id="A0A271IW95"/>
<comment type="caution">
    <text evidence="12">The sequence shown here is derived from an EMBL/GenBank/DDBJ whole genome shotgun (WGS) entry which is preliminary data.</text>
</comment>
<keyword evidence="5 10" id="KW-0812">Transmembrane</keyword>
<feature type="domain" description="Tripartite ATP-independent periplasmic transporters DctQ component" evidence="11">
    <location>
        <begin position="40"/>
        <end position="172"/>
    </location>
</feature>
<keyword evidence="7 10" id="KW-0472">Membrane</keyword>
<keyword evidence="3" id="KW-1003">Cell membrane</keyword>
<evidence type="ECO:0000313" key="12">
    <source>
        <dbReference type="EMBL" id="PAP75387.1"/>
    </source>
</evidence>
<evidence type="ECO:0000259" key="11">
    <source>
        <dbReference type="Pfam" id="PF04290"/>
    </source>
</evidence>
<organism evidence="12 13">
    <name type="scientific">Rubrivirga marina</name>
    <dbReference type="NCBI Taxonomy" id="1196024"/>
    <lineage>
        <taxon>Bacteria</taxon>
        <taxon>Pseudomonadati</taxon>
        <taxon>Rhodothermota</taxon>
        <taxon>Rhodothermia</taxon>
        <taxon>Rhodothermales</taxon>
        <taxon>Rubricoccaceae</taxon>
        <taxon>Rubrivirga</taxon>
    </lineage>
</organism>
<comment type="similarity">
    <text evidence="8">Belongs to the TRAP transporter small permease family.</text>
</comment>
<evidence type="ECO:0000256" key="5">
    <source>
        <dbReference type="ARBA" id="ARBA00022692"/>
    </source>
</evidence>
<keyword evidence="4" id="KW-0997">Cell inner membrane</keyword>
<dbReference type="Pfam" id="PF04290">
    <property type="entry name" value="DctQ"/>
    <property type="match status" value="1"/>
</dbReference>
<evidence type="ECO:0000313" key="13">
    <source>
        <dbReference type="Proteomes" id="UP000216339"/>
    </source>
</evidence>
<protein>
    <recommendedName>
        <fullName evidence="11">Tripartite ATP-independent periplasmic transporters DctQ component domain-containing protein</fullName>
    </recommendedName>
</protein>
<dbReference type="InterPro" id="IPR007387">
    <property type="entry name" value="TRAP_DctQ"/>
</dbReference>
<feature type="region of interest" description="Disordered" evidence="9">
    <location>
        <begin position="194"/>
        <end position="227"/>
    </location>
</feature>
<dbReference type="RefSeq" id="WP_218830371.1">
    <property type="nucleotide sequence ID" value="NZ_MQWD01000001.1"/>
</dbReference>
<accession>A0A271IW95</accession>
<keyword evidence="6 10" id="KW-1133">Transmembrane helix</keyword>
<feature type="transmembrane region" description="Helical" evidence="10">
    <location>
        <begin position="146"/>
        <end position="167"/>
    </location>
</feature>
<name>A0A271IW95_9BACT</name>
<feature type="transmembrane region" description="Helical" evidence="10">
    <location>
        <begin position="63"/>
        <end position="81"/>
    </location>
</feature>
<gene>
    <name evidence="12" type="ORF">BSZ37_02465</name>
</gene>
<evidence type="ECO:0000256" key="4">
    <source>
        <dbReference type="ARBA" id="ARBA00022519"/>
    </source>
</evidence>
<evidence type="ECO:0000256" key="1">
    <source>
        <dbReference type="ARBA" id="ARBA00004429"/>
    </source>
</evidence>